<proteinExistence type="predicted"/>
<accession>V4UMB7</accession>
<reference evidence="1 2" key="1">
    <citation type="submission" date="2013-10" db="EMBL/GenBank/DDBJ databases">
        <authorList>
            <consortium name="International Citrus Genome Consortium"/>
            <person name="Jenkins J."/>
            <person name="Schmutz J."/>
            <person name="Prochnik S."/>
            <person name="Rokhsar D."/>
            <person name="Gmitter F."/>
            <person name="Ollitrault P."/>
            <person name="Machado M."/>
            <person name="Talon M."/>
            <person name="Wincker P."/>
            <person name="Jaillon O."/>
            <person name="Morgante M."/>
        </authorList>
    </citation>
    <scope>NUCLEOTIDE SEQUENCE</scope>
    <source>
        <strain evidence="2">cv. Clemenules</strain>
    </source>
</reference>
<dbReference type="Proteomes" id="UP000030687">
    <property type="component" value="Unassembled WGS sequence"/>
</dbReference>
<dbReference type="KEGG" id="cic:CICLE_v10010832mg"/>
<evidence type="ECO:0000313" key="1">
    <source>
        <dbReference type="EMBL" id="ESR63526.1"/>
    </source>
</evidence>
<dbReference type="EMBL" id="KI535697">
    <property type="protein sequence ID" value="ESR63526.1"/>
    <property type="molecule type" value="Genomic_DNA"/>
</dbReference>
<gene>
    <name evidence="1" type="ORF">CICLE_v10010832mg</name>
</gene>
<name>V4UMB7_CITCL</name>
<dbReference type="Gramene" id="ESR63526">
    <property type="protein sequence ID" value="ESR63526"/>
    <property type="gene ID" value="CICLE_v10010832mg"/>
</dbReference>
<organism evidence="1 2">
    <name type="scientific">Citrus clementina</name>
    <name type="common">Clementine</name>
    <name type="synonym">Citrus deliciosa x Citrus sinensis</name>
    <dbReference type="NCBI Taxonomy" id="85681"/>
    <lineage>
        <taxon>Eukaryota</taxon>
        <taxon>Viridiplantae</taxon>
        <taxon>Streptophyta</taxon>
        <taxon>Embryophyta</taxon>
        <taxon>Tracheophyta</taxon>
        <taxon>Spermatophyta</taxon>
        <taxon>Magnoliopsida</taxon>
        <taxon>eudicotyledons</taxon>
        <taxon>Gunneridae</taxon>
        <taxon>Pentapetalae</taxon>
        <taxon>rosids</taxon>
        <taxon>malvids</taxon>
        <taxon>Sapindales</taxon>
        <taxon>Rutaceae</taxon>
        <taxon>Aurantioideae</taxon>
        <taxon>Citrus</taxon>
    </lineage>
</organism>
<dbReference type="InParanoid" id="V4UMB7"/>
<sequence>MYANIHTTSFTCNFLYYVHVEDGSVCEWKQEKLYKNARYHQGSFRLSWRQVLKHAWAEGCIRFSRVNKISLLRYKALLKSTCFSFKANSCSTFRGCFRKGGL</sequence>
<evidence type="ECO:0000313" key="2">
    <source>
        <dbReference type="Proteomes" id="UP000030687"/>
    </source>
</evidence>
<dbReference type="AlphaFoldDB" id="V4UMB7"/>
<protein>
    <submittedName>
        <fullName evidence="1">Uncharacterized protein</fullName>
    </submittedName>
</protein>
<keyword evidence="2" id="KW-1185">Reference proteome</keyword>